<evidence type="ECO:0000259" key="5">
    <source>
        <dbReference type="Pfam" id="PF01978"/>
    </source>
</evidence>
<dbReference type="RefSeq" id="WP_315340304.1">
    <property type="nucleotide sequence ID" value="NZ_JAVDZE010000001.1"/>
</dbReference>
<sequence>MRAREKRRFVEIVERMMNRWGYTHTDAKVYAHLLLSANPLTINDLSKLTGLSRSSISVALSKLTKDYLVNVKKVGKTKYFTPIPAFLERFLHQPKETLDKEVKPLKELTLSMLDDPESEEHRLKLESILKDLETLECILSKVIRLEKEETECLKELRKSTV</sequence>
<keyword evidence="7" id="KW-1185">Reference proteome</keyword>
<dbReference type="GO" id="GO:0003677">
    <property type="term" value="F:DNA binding"/>
    <property type="evidence" value="ECO:0007669"/>
    <property type="project" value="UniProtKB-UniRule"/>
</dbReference>
<dbReference type="InterPro" id="IPR036390">
    <property type="entry name" value="WH_DNA-bd_sf"/>
</dbReference>
<dbReference type="AlphaFoldDB" id="A0AAE4NVC2"/>
<gene>
    <name evidence="6" type="ORF">RBI02_03010</name>
</gene>
<dbReference type="Pfam" id="PF01978">
    <property type="entry name" value="TrmB"/>
    <property type="match status" value="1"/>
</dbReference>
<dbReference type="Gene3D" id="1.10.10.10">
    <property type="entry name" value="Winged helix-like DNA-binding domain superfamily/Winged helix DNA-binding domain"/>
    <property type="match status" value="1"/>
</dbReference>
<dbReference type="CDD" id="cd00090">
    <property type="entry name" value="HTH_ARSR"/>
    <property type="match status" value="1"/>
</dbReference>
<dbReference type="InterPro" id="IPR026282">
    <property type="entry name" value="MJ1563"/>
</dbReference>
<dbReference type="PANTHER" id="PTHR38465:SF1">
    <property type="entry name" value="HTH-TYPE TRANSCRIPTIONAL REGULATOR MJ1563-RELATED"/>
    <property type="match status" value="1"/>
</dbReference>
<evidence type="ECO:0000313" key="6">
    <source>
        <dbReference type="EMBL" id="MDV3103518.1"/>
    </source>
</evidence>
<evidence type="ECO:0000256" key="1">
    <source>
        <dbReference type="ARBA" id="ARBA00023015"/>
    </source>
</evidence>
<dbReference type="InterPro" id="IPR036388">
    <property type="entry name" value="WH-like_DNA-bd_sf"/>
</dbReference>
<organism evidence="6 7">
    <name type="scientific">Thermococcus waiotapuensis</name>
    <dbReference type="NCBI Taxonomy" id="90909"/>
    <lineage>
        <taxon>Archaea</taxon>
        <taxon>Methanobacteriati</taxon>
        <taxon>Methanobacteriota</taxon>
        <taxon>Thermococci</taxon>
        <taxon>Thermococcales</taxon>
        <taxon>Thermococcaceae</taxon>
        <taxon>Thermococcus</taxon>
    </lineage>
</organism>
<dbReference type="EMBL" id="JAVDZE010000001">
    <property type="protein sequence ID" value="MDV3103518.1"/>
    <property type="molecule type" value="Genomic_DNA"/>
</dbReference>
<accession>A0AAE4NVC2</accession>
<dbReference type="PANTHER" id="PTHR38465">
    <property type="entry name" value="HTH-TYPE TRANSCRIPTIONAL REGULATOR MJ1563-RELATED"/>
    <property type="match status" value="1"/>
</dbReference>
<dbReference type="PIRSF" id="PIRSF006707">
    <property type="entry name" value="MJ1563"/>
    <property type="match status" value="1"/>
</dbReference>
<dbReference type="SUPFAM" id="SSF46785">
    <property type="entry name" value="Winged helix' DNA-binding domain"/>
    <property type="match status" value="1"/>
</dbReference>
<name>A0AAE4NVC2_9EURY</name>
<dbReference type="InterPro" id="IPR052362">
    <property type="entry name" value="HTH-GbsR_regulator"/>
</dbReference>
<proteinExistence type="inferred from homology"/>
<protein>
    <recommendedName>
        <fullName evidence="4">HTH-type transcriptional regulator</fullName>
    </recommendedName>
</protein>
<reference evidence="6 7" key="1">
    <citation type="submission" date="2023-08" db="EMBL/GenBank/DDBJ databases">
        <title>Draft genome sequence of Thermococcus waiotapuensis WT1T, a thermophilic sulphur-dependent archaeon from order Thermococcales.</title>
        <authorList>
            <person name="Manners S.H."/>
            <person name="Carere C.R."/>
            <person name="Dhami M.K."/>
            <person name="Dobson R.C.J."/>
            <person name="Stott M.B."/>
        </authorList>
    </citation>
    <scope>NUCLEOTIDE SEQUENCE [LARGE SCALE GENOMIC DNA]</scope>
    <source>
        <strain evidence="6 7">WT1</strain>
    </source>
</reference>
<comment type="caution">
    <text evidence="6">The sequence shown here is derived from an EMBL/GenBank/DDBJ whole genome shotgun (WGS) entry which is preliminary data.</text>
</comment>
<evidence type="ECO:0000313" key="7">
    <source>
        <dbReference type="Proteomes" id="UP001245683"/>
    </source>
</evidence>
<dbReference type="Proteomes" id="UP001245683">
    <property type="component" value="Unassembled WGS sequence"/>
</dbReference>
<evidence type="ECO:0000256" key="3">
    <source>
        <dbReference type="ARBA" id="ARBA00023163"/>
    </source>
</evidence>
<keyword evidence="1 4" id="KW-0805">Transcription regulation</keyword>
<dbReference type="InterPro" id="IPR002831">
    <property type="entry name" value="Tscrpt_reg_TrmB_N"/>
</dbReference>
<evidence type="ECO:0000256" key="4">
    <source>
        <dbReference type="PIRNR" id="PIRNR006707"/>
    </source>
</evidence>
<comment type="similarity">
    <text evidence="4">Belongs to the GbsR family.</text>
</comment>
<evidence type="ECO:0000256" key="2">
    <source>
        <dbReference type="ARBA" id="ARBA00023125"/>
    </source>
</evidence>
<dbReference type="InterPro" id="IPR011991">
    <property type="entry name" value="ArsR-like_HTH"/>
</dbReference>
<keyword evidence="3 4" id="KW-0804">Transcription</keyword>
<keyword evidence="2 4" id="KW-0238">DNA-binding</keyword>
<feature type="domain" description="Transcription regulator TrmB N-terminal" evidence="5">
    <location>
        <begin position="20"/>
        <end position="84"/>
    </location>
</feature>